<proteinExistence type="predicted"/>
<name>A0A6J5MVU5_9CAUD</name>
<dbReference type="EMBL" id="LR796513">
    <property type="protein sequence ID" value="CAB4149206.1"/>
    <property type="molecule type" value="Genomic_DNA"/>
</dbReference>
<organism evidence="1">
    <name type="scientific">uncultured Caudovirales phage</name>
    <dbReference type="NCBI Taxonomy" id="2100421"/>
    <lineage>
        <taxon>Viruses</taxon>
        <taxon>Duplodnaviria</taxon>
        <taxon>Heunggongvirae</taxon>
        <taxon>Uroviricota</taxon>
        <taxon>Caudoviricetes</taxon>
        <taxon>Peduoviridae</taxon>
        <taxon>Maltschvirus</taxon>
        <taxon>Maltschvirus maltsch</taxon>
    </lineage>
</organism>
<reference evidence="1" key="1">
    <citation type="submission" date="2020-04" db="EMBL/GenBank/DDBJ databases">
        <authorList>
            <person name="Chiriac C."/>
            <person name="Salcher M."/>
            <person name="Ghai R."/>
            <person name="Kavagutti S V."/>
        </authorList>
    </citation>
    <scope>NUCLEOTIDE SEQUENCE</scope>
</reference>
<evidence type="ECO:0000313" key="1">
    <source>
        <dbReference type="EMBL" id="CAB4149206.1"/>
    </source>
</evidence>
<accession>A0A6J5MVU5</accession>
<protein>
    <submittedName>
        <fullName evidence="1">Uncharacterized protein</fullName>
    </submittedName>
</protein>
<sequence length="223" mass="24961">MFNLEDYETVEDRLIKFWKDYADGRISTEIVEHTLQRFIIKASIYRTEVDAHPWSTGFAEETVSTRGVNSTSALENCETSAIGRALANAGYASKGKRPSREEMAKVKSAEPRPFTEKLAEKITTQVEDDPWTVKAVSPAPSAAEAVALVQEVLGATKIDKDIPHCKHGERIWKTGNKNGRAWANMACSGQPARQETWAEFNKCDPIWYVIDNNGAWKPQEARS</sequence>
<gene>
    <name evidence="1" type="ORF">UFOVP539_9</name>
</gene>